<comment type="similarity">
    <text evidence="1 4">Belongs to the glycosyl hydrolase 14 family.</text>
</comment>
<gene>
    <name evidence="5" type="ORF">V6N12_049633</name>
</gene>
<dbReference type="EC" id="3.2.1.2" evidence="4"/>
<comment type="catalytic activity">
    <reaction evidence="4">
        <text>Hydrolysis of (1-&gt;4)-alpha-D-glucosidic linkages in polysaccharides so as to remove successive maltose units from the non-reducing ends of the chains.</text>
        <dbReference type="EC" id="3.2.1.2"/>
    </reaction>
</comment>
<keyword evidence="4" id="KW-0326">Glycosidase</keyword>
<evidence type="ECO:0000256" key="2">
    <source>
        <dbReference type="ARBA" id="ARBA00023277"/>
    </source>
</evidence>
<keyword evidence="4" id="KW-0378">Hydrolase</keyword>
<evidence type="ECO:0000256" key="1">
    <source>
        <dbReference type="ARBA" id="ARBA00005652"/>
    </source>
</evidence>
<dbReference type="Pfam" id="PF01373">
    <property type="entry name" value="Glyco_hydro_14"/>
    <property type="match status" value="1"/>
</dbReference>
<accession>A0ABR2GAN3</accession>
<reference evidence="5 6" key="1">
    <citation type="journal article" date="2024" name="G3 (Bethesda)">
        <title>Genome assembly of Hibiscus sabdariffa L. provides insights into metabolisms of medicinal natural products.</title>
        <authorList>
            <person name="Kim T."/>
        </authorList>
    </citation>
    <scope>NUCLEOTIDE SEQUENCE [LARGE SCALE GENOMIC DNA]</scope>
    <source>
        <strain evidence="5">TK-2024</strain>
        <tissue evidence="5">Old leaves</tissue>
    </source>
</reference>
<comment type="caution">
    <text evidence="5">The sequence shown here is derived from an EMBL/GenBank/DDBJ whole genome shotgun (WGS) entry which is preliminary data.</text>
</comment>
<dbReference type="PANTHER" id="PTHR31352:SF1">
    <property type="entry name" value="BETA-AMYLASE 3, CHLOROPLASTIC"/>
    <property type="match status" value="1"/>
</dbReference>
<dbReference type="PANTHER" id="PTHR31352">
    <property type="entry name" value="BETA-AMYLASE 1, CHLOROPLASTIC"/>
    <property type="match status" value="1"/>
</dbReference>
<evidence type="ECO:0000313" key="5">
    <source>
        <dbReference type="EMBL" id="KAK8599760.1"/>
    </source>
</evidence>
<protein>
    <recommendedName>
        <fullName evidence="4">Beta-amylase</fullName>
        <ecNumber evidence="4">3.2.1.2</ecNumber>
    </recommendedName>
</protein>
<keyword evidence="6" id="KW-1185">Reference proteome</keyword>
<name>A0ABR2GAN3_9ROSI</name>
<dbReference type="PRINTS" id="PR00750">
    <property type="entry name" value="BETAAMYLASE"/>
</dbReference>
<keyword evidence="2 4" id="KW-0119">Carbohydrate metabolism</keyword>
<dbReference type="Gene3D" id="3.20.20.80">
    <property type="entry name" value="Glycosidases"/>
    <property type="match status" value="1"/>
</dbReference>
<dbReference type="EMBL" id="JBBPBM010000001">
    <property type="protein sequence ID" value="KAK8599760.1"/>
    <property type="molecule type" value="Genomic_DNA"/>
</dbReference>
<dbReference type="InterPro" id="IPR001554">
    <property type="entry name" value="Glyco_hydro_14"/>
</dbReference>
<dbReference type="SUPFAM" id="SSF51445">
    <property type="entry name" value="(Trans)glycosidases"/>
    <property type="match status" value="1"/>
</dbReference>
<sequence>MAILQGTICFCYHEAIIVLSPVEIDAGSKVPLSKNRQKKEKLQVTLGGTLNKPRATNASLAALNSASVEGMVDAWWGLVGKDEHLKYNWEGYVELDQMVKKHGLKLQVVMYFHQHGGIVGDSCIILLPPWALKEISKNLDLVYTDRSGRRNPEYMSLGSDSIPFLRGRTPIQAYTDYMRSFRERFRDYLGRVIAVNIYVSQTISLMVQAR</sequence>
<proteinExistence type="inferred from homology"/>
<organism evidence="5 6">
    <name type="scientific">Hibiscus sabdariffa</name>
    <name type="common">roselle</name>
    <dbReference type="NCBI Taxonomy" id="183260"/>
    <lineage>
        <taxon>Eukaryota</taxon>
        <taxon>Viridiplantae</taxon>
        <taxon>Streptophyta</taxon>
        <taxon>Embryophyta</taxon>
        <taxon>Tracheophyta</taxon>
        <taxon>Spermatophyta</taxon>
        <taxon>Magnoliopsida</taxon>
        <taxon>eudicotyledons</taxon>
        <taxon>Gunneridae</taxon>
        <taxon>Pentapetalae</taxon>
        <taxon>rosids</taxon>
        <taxon>malvids</taxon>
        <taxon>Malvales</taxon>
        <taxon>Malvaceae</taxon>
        <taxon>Malvoideae</taxon>
        <taxon>Hibiscus</taxon>
    </lineage>
</organism>
<evidence type="ECO:0000256" key="3">
    <source>
        <dbReference type="ARBA" id="ARBA00023326"/>
    </source>
</evidence>
<dbReference type="InterPro" id="IPR017853">
    <property type="entry name" value="GH"/>
</dbReference>
<evidence type="ECO:0000313" key="6">
    <source>
        <dbReference type="Proteomes" id="UP001472677"/>
    </source>
</evidence>
<keyword evidence="3 4" id="KW-0624">Polysaccharide degradation</keyword>
<dbReference type="Proteomes" id="UP001472677">
    <property type="component" value="Unassembled WGS sequence"/>
</dbReference>
<evidence type="ECO:0000256" key="4">
    <source>
        <dbReference type="RuleBase" id="RU000509"/>
    </source>
</evidence>